<accession>A0A3N4KWG8</accession>
<dbReference type="Gene3D" id="3.60.15.10">
    <property type="entry name" value="Ribonuclease Z/Hydroxyacylglutathione hydrolase-like"/>
    <property type="match status" value="1"/>
</dbReference>
<dbReference type="STRING" id="1392247.A0A3N4KWG8"/>
<dbReference type="InterPro" id="IPR036866">
    <property type="entry name" value="RibonucZ/Hydroxyglut_hydro"/>
</dbReference>
<proteinExistence type="predicted"/>
<evidence type="ECO:0000313" key="2">
    <source>
        <dbReference type="Proteomes" id="UP000277580"/>
    </source>
</evidence>
<dbReference type="InParanoid" id="A0A3N4KWG8"/>
<evidence type="ECO:0000313" key="1">
    <source>
        <dbReference type="EMBL" id="RPB13759.1"/>
    </source>
</evidence>
<keyword evidence="2" id="KW-1185">Reference proteome</keyword>
<sequence>MTAPTFTTTRLNPTTFAITTPTHPPTYLKRFSEPHILLHAGHPHPAIATYLETVPVSANGNRPLNPRGAHEYILTLLRLPHTAASTKLMPSMILASSNAAPPYPPLPVEHLEDTAMFPHVSLSETPLTALLTPGVAPESLCVYDAGEAVLFAEELVGAVVFGLQSEVSEYWRSLERVLEFLRDEADEGAAVIAGGVVRVDAVEVVEGMKELLGRVLRGEVKGAERGGGRGGRVLFYGGKEASFLGPECVFDVGRKTLRGELYS</sequence>
<name>A0A3N4KWG8_9PEZI</name>
<dbReference type="EMBL" id="ML119121">
    <property type="protein sequence ID" value="RPB13759.1"/>
    <property type="molecule type" value="Genomic_DNA"/>
</dbReference>
<dbReference type="AlphaFoldDB" id="A0A3N4KWG8"/>
<reference evidence="1 2" key="1">
    <citation type="journal article" date="2018" name="Nat. Ecol. Evol.">
        <title>Pezizomycetes genomes reveal the molecular basis of ectomycorrhizal truffle lifestyle.</title>
        <authorList>
            <person name="Murat C."/>
            <person name="Payen T."/>
            <person name="Noel B."/>
            <person name="Kuo A."/>
            <person name="Morin E."/>
            <person name="Chen J."/>
            <person name="Kohler A."/>
            <person name="Krizsan K."/>
            <person name="Balestrini R."/>
            <person name="Da Silva C."/>
            <person name="Montanini B."/>
            <person name="Hainaut M."/>
            <person name="Levati E."/>
            <person name="Barry K.W."/>
            <person name="Belfiori B."/>
            <person name="Cichocki N."/>
            <person name="Clum A."/>
            <person name="Dockter R.B."/>
            <person name="Fauchery L."/>
            <person name="Guy J."/>
            <person name="Iotti M."/>
            <person name="Le Tacon F."/>
            <person name="Lindquist E.A."/>
            <person name="Lipzen A."/>
            <person name="Malagnac F."/>
            <person name="Mello A."/>
            <person name="Molinier V."/>
            <person name="Miyauchi S."/>
            <person name="Poulain J."/>
            <person name="Riccioni C."/>
            <person name="Rubini A."/>
            <person name="Sitrit Y."/>
            <person name="Splivallo R."/>
            <person name="Traeger S."/>
            <person name="Wang M."/>
            <person name="Zifcakova L."/>
            <person name="Wipf D."/>
            <person name="Zambonelli A."/>
            <person name="Paolocci F."/>
            <person name="Nowrousian M."/>
            <person name="Ottonello S."/>
            <person name="Baldrian P."/>
            <person name="Spatafora J.W."/>
            <person name="Henrissat B."/>
            <person name="Nagy L.G."/>
            <person name="Aury J.M."/>
            <person name="Wincker P."/>
            <person name="Grigoriev I.V."/>
            <person name="Bonfante P."/>
            <person name="Martin F.M."/>
        </authorList>
    </citation>
    <scope>NUCLEOTIDE SEQUENCE [LARGE SCALE GENOMIC DNA]</scope>
    <source>
        <strain evidence="1 2">CCBAS932</strain>
    </source>
</reference>
<gene>
    <name evidence="1" type="ORF">P167DRAFT_564298</name>
</gene>
<dbReference type="Proteomes" id="UP000277580">
    <property type="component" value="Unassembled WGS sequence"/>
</dbReference>
<dbReference type="OrthoDB" id="3341310at2759"/>
<protein>
    <submittedName>
        <fullName evidence="1">Uncharacterized protein</fullName>
    </submittedName>
</protein>
<organism evidence="1 2">
    <name type="scientific">Morchella conica CCBAS932</name>
    <dbReference type="NCBI Taxonomy" id="1392247"/>
    <lineage>
        <taxon>Eukaryota</taxon>
        <taxon>Fungi</taxon>
        <taxon>Dikarya</taxon>
        <taxon>Ascomycota</taxon>
        <taxon>Pezizomycotina</taxon>
        <taxon>Pezizomycetes</taxon>
        <taxon>Pezizales</taxon>
        <taxon>Morchellaceae</taxon>
        <taxon>Morchella</taxon>
    </lineage>
</organism>